<dbReference type="InterPro" id="IPR038090">
    <property type="entry name" value="Cdt1_C_WH_dom_sf"/>
</dbReference>
<reference evidence="5" key="1">
    <citation type="submission" date="2020-06" db="EMBL/GenBank/DDBJ databases">
        <authorList>
            <person name="Ji K."/>
            <person name="Li J."/>
        </authorList>
    </citation>
    <scope>NUCLEOTIDE SEQUENCE</scope>
    <source>
        <strain evidence="5">JKM2019</strain>
        <tissue evidence="5">Whole body</tissue>
    </source>
</reference>
<reference evidence="5" key="2">
    <citation type="journal article" date="2021" name="World Allergy Organ. J.">
        <title>Chromosome-level assembly of Dermatophagoides farinae genome and transcriptome reveals two novel allergens Der f 37 and Der f 39.</title>
        <authorList>
            <person name="Chen J."/>
            <person name="Cai Z."/>
            <person name="Fan D."/>
            <person name="Hu J."/>
            <person name="Hou Y."/>
            <person name="He Y."/>
            <person name="Zhang Z."/>
            <person name="Zhao Z."/>
            <person name="Gao P."/>
            <person name="Hu W."/>
            <person name="Sun J."/>
            <person name="Li J."/>
            <person name="Ji K."/>
        </authorList>
    </citation>
    <scope>NUCLEOTIDE SEQUENCE</scope>
    <source>
        <strain evidence="5">JKM2019</strain>
    </source>
</reference>
<name>A0A9D4NQ36_DERFA</name>
<feature type="region of interest" description="Disordered" evidence="3">
    <location>
        <begin position="57"/>
        <end position="90"/>
    </location>
</feature>
<dbReference type="EMBL" id="SDOV01000009">
    <property type="protein sequence ID" value="KAH7637166.1"/>
    <property type="molecule type" value="Genomic_DNA"/>
</dbReference>
<evidence type="ECO:0000256" key="2">
    <source>
        <dbReference type="ARBA" id="ARBA00023306"/>
    </source>
</evidence>
<dbReference type="PANTHER" id="PTHR28637">
    <property type="entry name" value="DNA REPLICATION FACTOR CDT1"/>
    <property type="match status" value="1"/>
</dbReference>
<gene>
    <name evidence="5" type="ORF">HUG17_7372</name>
</gene>
<feature type="region of interest" description="Disordered" evidence="3">
    <location>
        <begin position="148"/>
        <end position="168"/>
    </location>
</feature>
<dbReference type="OrthoDB" id="341730at2759"/>
<feature type="compositionally biased region" description="Low complexity" evidence="3">
    <location>
        <begin position="68"/>
        <end position="90"/>
    </location>
</feature>
<dbReference type="SMART" id="SM01075">
    <property type="entry name" value="CDT1"/>
    <property type="match status" value="1"/>
</dbReference>
<dbReference type="SUPFAM" id="SSF46785">
    <property type="entry name" value="Winged helix' DNA-binding domain"/>
    <property type="match status" value="1"/>
</dbReference>
<dbReference type="AlphaFoldDB" id="A0A9D4NQ36"/>
<evidence type="ECO:0000259" key="4">
    <source>
        <dbReference type="SMART" id="SM01075"/>
    </source>
</evidence>
<protein>
    <submittedName>
        <fullName evidence="5">Dna replication factor cdt1-like protein</fullName>
    </submittedName>
</protein>
<evidence type="ECO:0000313" key="5">
    <source>
        <dbReference type="EMBL" id="KAH7637166.1"/>
    </source>
</evidence>
<dbReference type="Pfam" id="PF16679">
    <property type="entry name" value="CDT1_C"/>
    <property type="match status" value="1"/>
</dbReference>
<sequence length="640" mass="73098">MAANNTNQRNITDYFNTISNSKQRKNGKSIIINNDCLVNKSICTNENIEEIISKKPTPKRRRAITNVTKSAPASKKSKTTTISKKTSTIHTETKMVRRGRCPIDFGPADVIRKLDFDDCIDSSSSSDQNNNNDSSSNSFSDFLKSKATEKNSESVTMKSSSAMAQTPLMKADDIKERLRSCKNLSKLKEELVNINNCGEKIRQFKEMKIKYQQNINSPIKSSPIKSSPRKTTTIFGSPMKAVAISSSPSSINKFNSVSSPIKPRNLLGSLLKTPSKKNSDDQNELDLPLPKSFKRLVDLFKIIDYNSWRMYKRQEVCTFDKMKQVVEDSTHRTFTLDAMLKILTIMKQNPRFRLAWELYAGHCKLVLTPIYAQNNMKCLNSVGTLLNREKEFHRYLLELTRVEHLKFLSQMKLNLNDDDQIYRWHPMFRLDSIPDIKPDYTLLPSKPIGSSSNKTVKKSTILDYFGPKQTTIESAKSKSECSINDKNKSNENDGVDDKNKIKSGLLKGISSDLLNKVRAKEAAKLARLMRRPPEKDREIRMLSKLIDISRIIYDCFLGSSIRSIEKEDLIQRISNSMPMSIGESRSHLDYLCKFELDIIGTKWIKVIQLQNAEYIQIDTTYPLANLCQAFRKHMQKLQSN</sequence>
<organism evidence="5">
    <name type="scientific">Dermatophagoides farinae</name>
    <name type="common">American house dust mite</name>
    <dbReference type="NCBI Taxonomy" id="6954"/>
    <lineage>
        <taxon>Eukaryota</taxon>
        <taxon>Metazoa</taxon>
        <taxon>Ecdysozoa</taxon>
        <taxon>Arthropoda</taxon>
        <taxon>Chelicerata</taxon>
        <taxon>Arachnida</taxon>
        <taxon>Acari</taxon>
        <taxon>Acariformes</taxon>
        <taxon>Sarcoptiformes</taxon>
        <taxon>Astigmata</taxon>
        <taxon>Psoroptidia</taxon>
        <taxon>Analgoidea</taxon>
        <taxon>Pyroglyphidae</taxon>
        <taxon>Dermatophagoidinae</taxon>
        <taxon>Dermatophagoides</taxon>
    </lineage>
</organism>
<feature type="domain" description="CDT1 Geminin-binding" evidence="4">
    <location>
        <begin position="289"/>
        <end position="445"/>
    </location>
</feature>
<dbReference type="InterPro" id="IPR036390">
    <property type="entry name" value="WH_DNA-bd_sf"/>
</dbReference>
<evidence type="ECO:0000256" key="1">
    <source>
        <dbReference type="ARBA" id="ARBA00008356"/>
    </source>
</evidence>
<dbReference type="GO" id="GO:0005634">
    <property type="term" value="C:nucleus"/>
    <property type="evidence" value="ECO:0007669"/>
    <property type="project" value="TreeGrafter"/>
</dbReference>
<dbReference type="InterPro" id="IPR045173">
    <property type="entry name" value="Cdt1"/>
</dbReference>
<dbReference type="InterPro" id="IPR014939">
    <property type="entry name" value="CDT1_Gemini-bd-like"/>
</dbReference>
<dbReference type="Gene3D" id="1.10.10.1420">
    <property type="entry name" value="DNA replication factor Cdt1, C-terminal WH domain"/>
    <property type="match status" value="1"/>
</dbReference>
<dbReference type="GO" id="GO:0000076">
    <property type="term" value="P:DNA replication checkpoint signaling"/>
    <property type="evidence" value="ECO:0007669"/>
    <property type="project" value="TreeGrafter"/>
</dbReference>
<comment type="caution">
    <text evidence="5">The sequence shown here is derived from an EMBL/GenBank/DDBJ whole genome shotgun (WGS) entry which is preliminary data.</text>
</comment>
<feature type="compositionally biased region" description="Polar residues" evidence="3">
    <location>
        <begin position="153"/>
        <end position="164"/>
    </location>
</feature>
<dbReference type="Proteomes" id="UP000828236">
    <property type="component" value="Unassembled WGS sequence"/>
</dbReference>
<comment type="similarity">
    <text evidence="1">Belongs to the Cdt1 family.</text>
</comment>
<dbReference type="GO" id="GO:0030174">
    <property type="term" value="P:regulation of DNA-templated DNA replication initiation"/>
    <property type="evidence" value="ECO:0007669"/>
    <property type="project" value="InterPro"/>
</dbReference>
<dbReference type="PANTHER" id="PTHR28637:SF1">
    <property type="entry name" value="DNA REPLICATION FACTOR CDT1"/>
    <property type="match status" value="1"/>
</dbReference>
<dbReference type="Pfam" id="PF08839">
    <property type="entry name" value="CDT1"/>
    <property type="match status" value="1"/>
</dbReference>
<evidence type="ECO:0000256" key="3">
    <source>
        <dbReference type="SAM" id="MobiDB-lite"/>
    </source>
</evidence>
<proteinExistence type="inferred from homology"/>
<accession>A0A9D4NQ36</accession>
<feature type="region of interest" description="Disordered" evidence="3">
    <location>
        <begin position="476"/>
        <end position="497"/>
    </location>
</feature>
<dbReference type="GO" id="GO:0000278">
    <property type="term" value="P:mitotic cell cycle"/>
    <property type="evidence" value="ECO:0007669"/>
    <property type="project" value="TreeGrafter"/>
</dbReference>
<dbReference type="GO" id="GO:0070182">
    <property type="term" value="F:DNA polymerase binding"/>
    <property type="evidence" value="ECO:0007669"/>
    <property type="project" value="TreeGrafter"/>
</dbReference>
<dbReference type="GO" id="GO:0003677">
    <property type="term" value="F:DNA binding"/>
    <property type="evidence" value="ECO:0007669"/>
    <property type="project" value="InterPro"/>
</dbReference>
<keyword evidence="2" id="KW-0131">Cell cycle</keyword>
<dbReference type="GO" id="GO:0071163">
    <property type="term" value="P:DNA replication preinitiation complex assembly"/>
    <property type="evidence" value="ECO:0007669"/>
    <property type="project" value="InterPro"/>
</dbReference>
<dbReference type="InterPro" id="IPR032054">
    <property type="entry name" value="Cdt1_C"/>
</dbReference>